<dbReference type="Gene3D" id="2.40.10.270">
    <property type="entry name" value="Bacteriophage SPP1 head-tail adaptor protein"/>
    <property type="match status" value="1"/>
</dbReference>
<sequence length="112" mass="12432">MKAGVMRHRVRVERFTTADDAMGAAKKTWALVAEVNCQILEAGAGREYFATATELAEGTTRIRLREIPGQRIDPAWRLVDVDTSDVYEIVGVQPTASRNDYLLICKHGGAKR</sequence>
<evidence type="ECO:0000313" key="1">
    <source>
        <dbReference type="EMBL" id="PLU04503.1"/>
    </source>
</evidence>
<organism evidence="1 2">
    <name type="scientific">Sinorhizobium medicae</name>
    <dbReference type="NCBI Taxonomy" id="110321"/>
    <lineage>
        <taxon>Bacteria</taxon>
        <taxon>Pseudomonadati</taxon>
        <taxon>Pseudomonadota</taxon>
        <taxon>Alphaproteobacteria</taxon>
        <taxon>Hyphomicrobiales</taxon>
        <taxon>Rhizobiaceae</taxon>
        <taxon>Sinorhizobium/Ensifer group</taxon>
        <taxon>Sinorhizobium</taxon>
    </lineage>
</organism>
<name>A0ABX4TMT0_9HYPH</name>
<accession>A0ABX4TMT0</accession>
<dbReference type="EMBL" id="NBUC01000065">
    <property type="protein sequence ID" value="PLU04503.1"/>
    <property type="molecule type" value="Genomic_DNA"/>
</dbReference>
<dbReference type="Pfam" id="PF05521">
    <property type="entry name" value="Phage_HCP"/>
    <property type="match status" value="1"/>
</dbReference>
<reference evidence="1 2" key="1">
    <citation type="journal article" date="2018" name="FEMS Microbiol. Ecol.">
        <title>Co-invading symbiotic mutualists of Medicago polymorpha retain high ancestral diversity and contain diverse accessory genomes.</title>
        <authorList>
            <person name="Porter S.S."/>
            <person name="Faber-Hammond J.J."/>
            <person name="Friesen M.L."/>
        </authorList>
    </citation>
    <scope>NUCLEOTIDE SEQUENCE [LARGE SCALE GENOMIC DNA]</scope>
    <source>
        <strain evidence="1 2">Str16</strain>
    </source>
</reference>
<dbReference type="InterPro" id="IPR008767">
    <property type="entry name" value="Phage_SPP1_head-tail_adaptor"/>
</dbReference>
<proteinExistence type="predicted"/>
<dbReference type="RefSeq" id="WP_101792921.1">
    <property type="nucleotide sequence ID" value="NZ_NBUC01000065.1"/>
</dbReference>
<keyword evidence="2" id="KW-1185">Reference proteome</keyword>
<comment type="caution">
    <text evidence="1">The sequence shown here is derived from an EMBL/GenBank/DDBJ whole genome shotgun (WGS) entry which is preliminary data.</text>
</comment>
<dbReference type="InterPro" id="IPR038666">
    <property type="entry name" value="SSP1_head-tail_sf"/>
</dbReference>
<gene>
    <name evidence="1" type="ORF">BMJ33_11575</name>
</gene>
<evidence type="ECO:0000313" key="2">
    <source>
        <dbReference type="Proteomes" id="UP001190825"/>
    </source>
</evidence>
<protein>
    <submittedName>
        <fullName evidence="1">Phage head-tail joining protein</fullName>
    </submittedName>
</protein>
<dbReference type="Proteomes" id="UP001190825">
    <property type="component" value="Unassembled WGS sequence"/>
</dbReference>